<evidence type="ECO:0000259" key="1">
    <source>
        <dbReference type="Pfam" id="PF07978"/>
    </source>
</evidence>
<proteinExistence type="predicted"/>
<dbReference type="InterPro" id="IPR012577">
    <property type="entry name" value="NIPSNAP"/>
</dbReference>
<dbReference type="EMBL" id="JBHSEC010000001">
    <property type="protein sequence ID" value="MFC4408816.1"/>
    <property type="molecule type" value="Genomic_DNA"/>
</dbReference>
<accession>A0ABV8WZW8</accession>
<dbReference type="Pfam" id="PF07978">
    <property type="entry name" value="NIPSNAP"/>
    <property type="match status" value="1"/>
</dbReference>
<feature type="domain" description="NIPSNAP" evidence="1">
    <location>
        <begin position="6"/>
        <end position="79"/>
    </location>
</feature>
<protein>
    <submittedName>
        <fullName evidence="2">NIPSNAP family protein</fullName>
    </submittedName>
</protein>
<comment type="caution">
    <text evidence="2">The sequence shown here is derived from an EMBL/GenBank/DDBJ whole genome shotgun (WGS) entry which is preliminary data.</text>
</comment>
<keyword evidence="3" id="KW-1185">Reference proteome</keyword>
<dbReference type="InterPro" id="IPR011008">
    <property type="entry name" value="Dimeric_a/b-barrel"/>
</dbReference>
<gene>
    <name evidence="2" type="ORF">ACFOZY_00060</name>
</gene>
<sequence>MFYRRKSYVVKTDFVAIFNKHFNETNLPNQLKNGTRFVGRWMKDNGDGTHEVFAIWEYDSYEDYVRIETNIQNDAEHVQRIQDWYDKYGGREQVRQFILESKNEALESTVE</sequence>
<name>A0ABV8WZW8_9LACT</name>
<evidence type="ECO:0000313" key="3">
    <source>
        <dbReference type="Proteomes" id="UP001595817"/>
    </source>
</evidence>
<organism evidence="2 3">
    <name type="scientific">Chungangia koreensis</name>
    <dbReference type="NCBI Taxonomy" id="752657"/>
    <lineage>
        <taxon>Bacteria</taxon>
        <taxon>Bacillati</taxon>
        <taxon>Bacillota</taxon>
        <taxon>Bacilli</taxon>
        <taxon>Lactobacillales</taxon>
        <taxon>Chungangia</taxon>
    </lineage>
</organism>
<dbReference type="Gene3D" id="3.30.70.100">
    <property type="match status" value="1"/>
</dbReference>
<dbReference type="SUPFAM" id="SSF54909">
    <property type="entry name" value="Dimeric alpha+beta barrel"/>
    <property type="match status" value="1"/>
</dbReference>
<dbReference type="RefSeq" id="WP_378150914.1">
    <property type="nucleotide sequence ID" value="NZ_JBHSEC010000001.1"/>
</dbReference>
<evidence type="ECO:0000313" key="2">
    <source>
        <dbReference type="EMBL" id="MFC4408816.1"/>
    </source>
</evidence>
<dbReference type="Proteomes" id="UP001595817">
    <property type="component" value="Unassembled WGS sequence"/>
</dbReference>
<reference evidence="3" key="1">
    <citation type="journal article" date="2019" name="Int. J. Syst. Evol. Microbiol.">
        <title>The Global Catalogue of Microorganisms (GCM) 10K type strain sequencing project: providing services to taxonomists for standard genome sequencing and annotation.</title>
        <authorList>
            <consortium name="The Broad Institute Genomics Platform"/>
            <consortium name="The Broad Institute Genome Sequencing Center for Infectious Disease"/>
            <person name="Wu L."/>
            <person name="Ma J."/>
        </authorList>
    </citation>
    <scope>NUCLEOTIDE SEQUENCE [LARGE SCALE GENOMIC DNA]</scope>
    <source>
        <strain evidence="3">CCUG 59778</strain>
    </source>
</reference>